<accession>A0A9N9WH74</accession>
<reference evidence="2" key="2">
    <citation type="submission" date="2022-10" db="EMBL/GenBank/DDBJ databases">
        <authorList>
            <consortium name="ENA_rothamsted_submissions"/>
            <consortium name="culmorum"/>
            <person name="King R."/>
        </authorList>
    </citation>
    <scope>NUCLEOTIDE SEQUENCE</scope>
</reference>
<feature type="region of interest" description="Disordered" evidence="1">
    <location>
        <begin position="2034"/>
        <end position="2066"/>
    </location>
</feature>
<reference evidence="2" key="1">
    <citation type="submission" date="2021-12" db="EMBL/GenBank/DDBJ databases">
        <authorList>
            <person name="King R."/>
        </authorList>
    </citation>
    <scope>NUCLEOTIDE SEQUENCE</scope>
</reference>
<dbReference type="EMBL" id="OU893354">
    <property type="protein sequence ID" value="CAG9790676.1"/>
    <property type="molecule type" value="Genomic_DNA"/>
</dbReference>
<gene>
    <name evidence="2" type="ORF">DIATSA_LOCUS8338</name>
</gene>
<dbReference type="Proteomes" id="UP001153714">
    <property type="component" value="Chromosome 23"/>
</dbReference>
<sequence length="3402" mass="388057">MKDNIAEYYSTGGIDKGFKYIDSNLDISDNVKNDMKQHNRAVNNFNVKTFDKTIYDPILKCYIYNSKPIRYKTFAIIIPLTNTNNFVVNPMYKYYNNEDNFEKNICNNGLNYICKDTNKLRFLIDSNDDINFNCQDNNYEQKDNFKASGFSNRNPLQKPETLTFSVNSKYNNPNQYIIDSNLNENNAKYEPSDWYLSNSDYKYRQQSNKINTKAVHNYFTISNSRHYKNFVTIDSDTPNQYPNIIYVNNQPVSNNPYNQYVTVDQDNISRVNNNNQFPIKSKITLLNVKPCTEINNAWLKKYANRVGSDFKVNNEFKIINSNPKSVKFDYIKYNPIIDELKTPSTNKPVNYFSTNAQGYCCNFMSRLPLPSYNFRESTEPHIQAKLSQDSDTKSNQKIFYTFTPTASTLENFATIANSSPYGSQLLTHENPIGRISLNTQRLLSTKRYIPSKSVPTVKITSYNKPIFNPNLKPNQNDHLTFSPTTIMSKYSTFLLPYQLSNSKWPYKISTRNILSNTKTYPNSIVFKSSKPLPILYSPELVTASHIPMESASTYSQPYSSNPKPNENKLYFTGTNKPVNYVSLNTQGHSNEFILQFPNSLPSYNIRDLTQPHVKPSQDSNEKSNGNKFYTFTPTLNFNQKINNNKVYTPTALTIPYNLPIPSNSKEYFNKIIAQMPVPLGSYNPHLSIKTKPSQSLNIFSTYKNNMATPYASLKSNDNKVYPFNPTAFENIETISHSSPYESQLITSKKHLDRFSLNPASIVTSPTSYSSPKPNENVLYSFTTTAPLYNNYKNNTIISSSSYLFPVSTKSPNKKPLNHISLSTRGYLDNFIPQLSSPLTSYNNPQFQSEILPSIEPSIPKKATHVSTISPPFNGKKPTLNYNNILDTVSVSEPAIIDSKFNDLMLLSKNPWATNKNQPCAIPLHFSSNGKVYSNKFIPQSELHNPTKLAAMPSLYKYKPITYSNQIPKKGYSFTPSTPGYVNSKYNTIQYLLPSKLLTSKNRPCTNPTTPCLYPDALGYQNNFIPESESLLTASDPQFYSQSKPFIAPNLPTQAAKLSPYKNNLPRLDFKQNINNNKVYYPTALTIPFNLPFNNRPRTRPIIHIPSNSQGCFNKIITQMPDVLRPYNPHFSTKIKPTQTLNIFSPYQNNIPTPYNSQKTYNFSPLNINSGFNAMTDDISPWQMSITNRPNKIPLDYFSSNAQEHSNNLNPKNILPLTSSNQRLPIAPQISIYPSQPANISPSYYNNYIKLLSSKKLYKNIPTNFIPFPSTNKISYYETASSYKLPKYLYQPCPKAFPHILPNKFIQHTLPSILYDPEISATSQEYTSINTKRAPKIFSPHKHNALDPNRKITKNEFYTLTTTTPSVVASNYDTIASTIPFQSQITEKRPCDHSLLNIKEFSTNFIPHFSLTSQNLQLSPEIQPFIKSSISTRPTEAANIFPSYNIYEPKSQNPKENERYIFPVTEPTMHFVSSPYQFPNTNYKSHRHSNNFTPQISVSSISYNPPLPTESTVPTRVGKTLSLNKYYATLDSSAKTNKNNKIAKITNPYILNTHPTIYIQNNETPNLITSNLNYKHTQPRDMFTTKGNLSSNEMYFILPSSNIQDGYPNNNNVSKWNPNRPDPGILTNITPITSNKLGKNFFVPLAKLSQTYPTSYTQSYDIPNHKTENFNYNQPDQSYFTLPSPNIQFGHPNIDYKYKWNPKPNPIKLADVTPPILNKIEENLFVPKGKITNPYLSNIIPSAYTQSYETPKYETNNLNYYQPDKSHFTISSPNIRFGHPNSVYISKWNLKPSGLSNFAQVTPITSNKIGEKLFVPKGITEYPYLSNMYPTAYTQSYDIPNHKTVNLKYNQPDNMFSTKCDLLSSPDQSYFPLSSPNIHPNIDYTSKRNEKHYNPANLAEFTPQILNNIGRNSFMPVAKITDPYLLNTNPTIYTQSYETPRHNAKKLNYKQSQPGNMLSTKSNFSPSPNQLCFTVSSPNIHSGYPIIHNKLKWNPKPSIMGNFAEITPTTSNEIKENLFDPKGKITNSYEIPNYKKNNLNNNKPGLFTTKSDSSPSPDQSDFPLTSPNVQMGHPNIYYVSKLDPSNPGILADVTPTTSNKIGKNLFKQEAKIKNPYIFNANPTIYTQCYKTPNHEIDNLNYKQTQPSNRLPPPNQFYLTLSSSTNVELDHPNNDNVSKLNPNHSNSGNLDDVTPKISNNIGKNLLMPVAKLIKPPMSNTYPTIYTKSYEIPGHDINNLNSEHPGNMFTDKYYLLPSPNQLYVTGSSRNIHFGHPNVDYVSKCNPKHLDPGIMTKITPTKTDKTGKNLFMPVAKLANTYPKAYTQNYEIPNHKTNHLNYNQPGQLHFTLSSPNTQFGHPNIDNKSKWNPKPSNLGNSAKIIPATSNKIGNNLFIPISQITNPCITNTYTTIGTQSYKTSNQETDNLNYQQSQPGNIFSTKTEDSATENISAPNKLIPNTLANPNKAFTTFDNPWVLLPAQTYDPNKFNSVFGNLMVSSPISSFRPTNSRIYEKPITSKTLSFSNFKSPSVIYNHQKGPNVNYQQNKIDSNRNNYWPYGLNENLQNLWSHRKPDTKGYPYVSNSADSNFKSDFATVTFNKPPSKEDRSFQPIPSQIQQKFYPSSDTMLTTNMLKYKTENPYVYPINLNPNNDKIGPLYWNHLKPRYNYYTNYNNLPAKSTKPYECQNTLNIQPILFKKPDAMRPLSNKEHISPLYKVYASPYSLKYTDPSIQYFSPTTSASNIKSDIPSWQYNFGFEPKTNSNPQNVQDIISQQSFYKYLPIYKITGIKTDNTPKPCINTNNRPIVSDPYIQYSKDHNIPINAINGRQNIQTEFLKPRYQTLVYDVNKLKPKTNYESFIINDTPNILSHPKITNQINKPIDNIKYSPVQYKQLEKSKMPTSNIKNRDNYCTKMNNPNFVPDSNNKYAKNRNTSPINIPINKGSMINAKPLWNSNSIPFSTSYNPNINHLHKNNKLKELTIPELSSPKPFCQYWIKSEKNPRPYNALENANSYLSNDNINANIQNPNKIDYPICKGYLGNGVINKPVVYYINDKSSREYSCNKRDPAKYKFSNTILDGKLFQNTKPDSFNNALGFASYFDGAILQTYNDNLYKGSYFQINPTSIVNPNKYITAKETGQNHEPSDSSPITINNYPTAKLFYATIGKNLGFKQNTNPQSVGGLISNKPQFHNNFNSKYSSSYVDMNKTPIMSILTNPKQANLESGYDLSPKFNEIDKPTIFYDTRKDLNEVAKNKFKNENLIRNLNKAGSPITINLGTMGIAKYEPDTFENQLTIKTCDPNIELKSWKSKLRVIKTYLVLEPEEFDVTNFVPIVKCNYNTDYEAIQDKAREMIINKYGGTVTVKYFNYYHPYAVLCDINSINLINNNFNILWPTYDGNFCGNRHSTVM</sequence>
<protein>
    <submittedName>
        <fullName evidence="2">Uncharacterized protein</fullName>
    </submittedName>
</protein>
<dbReference type="OrthoDB" id="7493911at2759"/>
<evidence type="ECO:0000313" key="2">
    <source>
        <dbReference type="EMBL" id="CAG9790676.1"/>
    </source>
</evidence>
<evidence type="ECO:0000313" key="3">
    <source>
        <dbReference type="Proteomes" id="UP001153714"/>
    </source>
</evidence>
<feature type="compositionally biased region" description="Low complexity" evidence="1">
    <location>
        <begin position="2050"/>
        <end position="2062"/>
    </location>
</feature>
<name>A0A9N9WH74_9NEOP</name>
<organism evidence="2 3">
    <name type="scientific">Diatraea saccharalis</name>
    <name type="common">sugarcane borer</name>
    <dbReference type="NCBI Taxonomy" id="40085"/>
    <lineage>
        <taxon>Eukaryota</taxon>
        <taxon>Metazoa</taxon>
        <taxon>Ecdysozoa</taxon>
        <taxon>Arthropoda</taxon>
        <taxon>Hexapoda</taxon>
        <taxon>Insecta</taxon>
        <taxon>Pterygota</taxon>
        <taxon>Neoptera</taxon>
        <taxon>Endopterygota</taxon>
        <taxon>Lepidoptera</taxon>
        <taxon>Glossata</taxon>
        <taxon>Ditrysia</taxon>
        <taxon>Pyraloidea</taxon>
        <taxon>Crambidae</taxon>
        <taxon>Crambinae</taxon>
        <taxon>Diatraea</taxon>
    </lineage>
</organism>
<keyword evidence="3" id="KW-1185">Reference proteome</keyword>
<proteinExistence type="predicted"/>
<evidence type="ECO:0000256" key="1">
    <source>
        <dbReference type="SAM" id="MobiDB-lite"/>
    </source>
</evidence>